<protein>
    <recommendedName>
        <fullName evidence="1">Amine oxidase domain-containing protein</fullName>
    </recommendedName>
</protein>
<keyword evidence="3" id="KW-1185">Reference proteome</keyword>
<dbReference type="EMBL" id="JACIEC010000001">
    <property type="protein sequence ID" value="MBB4141542.1"/>
    <property type="molecule type" value="Genomic_DNA"/>
</dbReference>
<evidence type="ECO:0000313" key="2">
    <source>
        <dbReference type="EMBL" id="MBB4141542.1"/>
    </source>
</evidence>
<dbReference type="Gene3D" id="3.50.50.60">
    <property type="entry name" value="FAD/NAD(P)-binding domain"/>
    <property type="match status" value="1"/>
</dbReference>
<name>A0A7W6LCB0_9HYPH</name>
<gene>
    <name evidence="2" type="ORF">GGQ72_000041</name>
</gene>
<sequence length="331" mass="36301">MTRPRIAIIGAGLAGVTLARRLDQHAEVLVLEKSRGTGGRMATRHKDGVSFDHGAQYFTIRDAGFHALVEPALEEGVIETWSTPVHHLTATGALEQREDRSPRFVAVPGMSRLVKWLARPLKVQFETRAIALEGKVGDWKLDCDHGSVEGRFDWVVSTAPAPQTASLLPLDPADQEALEGVRMNGCFTLMLQMKPDIDLPFAAAQVSHPILGWIAHNNTKPGRETGNHLVVHANNRWSDANLEEPPEQVQARMIGALEALLPVVRNALIASPVLHRWRYANVETPLGKPFLLDMDRHLAACGDWCLGNRVEAAFQSANALADALLLQMETA</sequence>
<feature type="domain" description="Amine oxidase" evidence="1">
    <location>
        <begin position="104"/>
        <end position="323"/>
    </location>
</feature>
<dbReference type="Pfam" id="PF01593">
    <property type="entry name" value="Amino_oxidase"/>
    <property type="match status" value="1"/>
</dbReference>
<organism evidence="2 3">
    <name type="scientific">Rhizobium rhizoryzae</name>
    <dbReference type="NCBI Taxonomy" id="451876"/>
    <lineage>
        <taxon>Bacteria</taxon>
        <taxon>Pseudomonadati</taxon>
        <taxon>Pseudomonadota</taxon>
        <taxon>Alphaproteobacteria</taxon>
        <taxon>Hyphomicrobiales</taxon>
        <taxon>Rhizobiaceae</taxon>
        <taxon>Rhizobium/Agrobacterium group</taxon>
        <taxon>Rhizobium</taxon>
    </lineage>
</organism>
<dbReference type="GO" id="GO:0016491">
    <property type="term" value="F:oxidoreductase activity"/>
    <property type="evidence" value="ECO:0007669"/>
    <property type="project" value="InterPro"/>
</dbReference>
<dbReference type="AlphaFoldDB" id="A0A7W6LCB0"/>
<dbReference type="PANTHER" id="PTHR16128:SF5">
    <property type="entry name" value="FAD_NAD(P)-BINDING OXIDOREDUCTASE FAMILY PROTEIN"/>
    <property type="match status" value="1"/>
</dbReference>
<comment type="caution">
    <text evidence="2">The sequence shown here is derived from an EMBL/GenBank/DDBJ whole genome shotgun (WGS) entry which is preliminary data.</text>
</comment>
<dbReference type="Proteomes" id="UP000519897">
    <property type="component" value="Unassembled WGS sequence"/>
</dbReference>
<dbReference type="SUPFAM" id="SSF51905">
    <property type="entry name" value="FAD/NAD(P)-binding domain"/>
    <property type="match status" value="1"/>
</dbReference>
<evidence type="ECO:0000313" key="3">
    <source>
        <dbReference type="Proteomes" id="UP000519897"/>
    </source>
</evidence>
<evidence type="ECO:0000259" key="1">
    <source>
        <dbReference type="Pfam" id="PF01593"/>
    </source>
</evidence>
<dbReference type="Gene3D" id="3.90.660.10">
    <property type="match status" value="1"/>
</dbReference>
<dbReference type="InterPro" id="IPR002937">
    <property type="entry name" value="Amino_oxidase"/>
</dbReference>
<dbReference type="RefSeq" id="WP_165135043.1">
    <property type="nucleotide sequence ID" value="NZ_CP049250.1"/>
</dbReference>
<proteinExistence type="predicted"/>
<accession>A0A7W6LCB0</accession>
<dbReference type="InterPro" id="IPR036188">
    <property type="entry name" value="FAD/NAD-bd_sf"/>
</dbReference>
<reference evidence="2 3" key="1">
    <citation type="submission" date="2020-08" db="EMBL/GenBank/DDBJ databases">
        <title>Genomic Encyclopedia of Type Strains, Phase IV (KMG-IV): sequencing the most valuable type-strain genomes for metagenomic binning, comparative biology and taxonomic classification.</title>
        <authorList>
            <person name="Goeker M."/>
        </authorList>
    </citation>
    <scope>NUCLEOTIDE SEQUENCE [LARGE SCALE GENOMIC DNA]</scope>
    <source>
        <strain evidence="2 3">DSM 29514</strain>
    </source>
</reference>
<dbReference type="Pfam" id="PF13450">
    <property type="entry name" value="NAD_binding_8"/>
    <property type="match status" value="1"/>
</dbReference>
<dbReference type="PANTHER" id="PTHR16128">
    <property type="entry name" value="FAD/NAD(P)-BINDING OXIDOREDUCTASE FAMILY PROTEIN"/>
    <property type="match status" value="1"/>
</dbReference>